<dbReference type="Gene3D" id="3.30.160.250">
    <property type="match status" value="1"/>
</dbReference>
<name>A0A7K4AGK2_METSH</name>
<dbReference type="InterPro" id="IPR035069">
    <property type="entry name" value="TTHA1013/TTHA0281-like"/>
</dbReference>
<evidence type="ECO:0000313" key="2">
    <source>
        <dbReference type="EMBL" id="NLJ22120.1"/>
    </source>
</evidence>
<proteinExistence type="predicted"/>
<dbReference type="Proteomes" id="UP000544742">
    <property type="component" value="Unassembled WGS sequence"/>
</dbReference>
<reference evidence="2 3" key="1">
    <citation type="journal article" date="2020" name="Biotechnol. Biofuels">
        <title>New insights from the biogas microbiome by comprehensive genome-resolved metagenomics of nearly 1600 species originating from multiple anaerobic digesters.</title>
        <authorList>
            <person name="Campanaro S."/>
            <person name="Treu L."/>
            <person name="Rodriguez-R L.M."/>
            <person name="Kovalovszki A."/>
            <person name="Ziels R.M."/>
            <person name="Maus I."/>
            <person name="Zhu X."/>
            <person name="Kougias P.G."/>
            <person name="Basile A."/>
            <person name="Luo G."/>
            <person name="Schluter A."/>
            <person name="Konstantinidis K.T."/>
            <person name="Angelidaki I."/>
        </authorList>
    </citation>
    <scope>NUCLEOTIDE SEQUENCE [LARGE SCALE GENOMIC DNA]</scope>
    <source>
        <strain evidence="2">AS27yjCOA_157</strain>
    </source>
</reference>
<dbReference type="SUPFAM" id="SSF143100">
    <property type="entry name" value="TTHA1013/TTHA0281-like"/>
    <property type="match status" value="1"/>
</dbReference>
<dbReference type="InterPro" id="IPR031807">
    <property type="entry name" value="HicB-like"/>
</dbReference>
<dbReference type="InterPro" id="IPR051404">
    <property type="entry name" value="TA_system_antitoxin"/>
</dbReference>
<dbReference type="EMBL" id="JAAYUN010000058">
    <property type="protein sequence ID" value="NLJ22120.1"/>
    <property type="molecule type" value="Genomic_DNA"/>
</dbReference>
<gene>
    <name evidence="2" type="ORF">GX426_03300</name>
</gene>
<evidence type="ECO:0000259" key="1">
    <source>
        <dbReference type="Pfam" id="PF15919"/>
    </source>
</evidence>
<organism evidence="2 3">
    <name type="scientific">Methanothrix soehngenii</name>
    <name type="common">Methanosaeta concilii</name>
    <dbReference type="NCBI Taxonomy" id="2223"/>
    <lineage>
        <taxon>Archaea</taxon>
        <taxon>Methanobacteriati</taxon>
        <taxon>Methanobacteriota</taxon>
        <taxon>Stenosarchaea group</taxon>
        <taxon>Methanomicrobia</taxon>
        <taxon>Methanotrichales</taxon>
        <taxon>Methanotrichaceae</taxon>
        <taxon>Methanothrix</taxon>
    </lineage>
</organism>
<dbReference type="AlphaFoldDB" id="A0A7K4AGK2"/>
<evidence type="ECO:0000313" key="3">
    <source>
        <dbReference type="Proteomes" id="UP000544742"/>
    </source>
</evidence>
<protein>
    <submittedName>
        <fullName evidence="2">Type II toxin-antitoxin system HicB family antitoxin</fullName>
    </submittedName>
</protein>
<comment type="caution">
    <text evidence="2">The sequence shown here is derived from an EMBL/GenBank/DDBJ whole genome shotgun (WGS) entry which is preliminary data.</text>
</comment>
<dbReference type="Pfam" id="PF15919">
    <property type="entry name" value="HicB_lk_antitox"/>
    <property type="match status" value="1"/>
</dbReference>
<feature type="domain" description="HicB-like antitoxin of toxin-antitoxin system" evidence="1">
    <location>
        <begin position="4"/>
        <end position="62"/>
    </location>
</feature>
<dbReference type="PANTHER" id="PTHR34504">
    <property type="entry name" value="ANTITOXIN HICB"/>
    <property type="match status" value="1"/>
</dbReference>
<accession>A0A7K4AGK2</accession>
<dbReference type="PANTHER" id="PTHR34504:SF2">
    <property type="entry name" value="UPF0150 PROTEIN SSL0259"/>
    <property type="match status" value="1"/>
</dbReference>
<sequence length="71" mass="7846">MAKYTIIIEKGEGNYSAYCPDLHGVVSAGVTEEETAELMKEAIELHLEGLKEDRIPIPKPTISARYVEVVV</sequence>